<gene>
    <name evidence="3" type="ORF">LWI29_023257</name>
</gene>
<feature type="region of interest" description="Disordered" evidence="1">
    <location>
        <begin position="23"/>
        <end position="50"/>
    </location>
</feature>
<dbReference type="Proteomes" id="UP001168877">
    <property type="component" value="Unassembled WGS sequence"/>
</dbReference>
<evidence type="ECO:0000259" key="2">
    <source>
        <dbReference type="Pfam" id="PF03732"/>
    </source>
</evidence>
<dbReference type="InterPro" id="IPR005162">
    <property type="entry name" value="Retrotrans_gag_dom"/>
</dbReference>
<keyword evidence="4" id="KW-1185">Reference proteome</keyword>
<reference evidence="3" key="1">
    <citation type="journal article" date="2022" name="Plant J.">
        <title>Strategies of tolerance reflected in two North American maple genomes.</title>
        <authorList>
            <person name="McEvoy S.L."/>
            <person name="Sezen U.U."/>
            <person name="Trouern-Trend A."/>
            <person name="McMahon S.M."/>
            <person name="Schaberg P.G."/>
            <person name="Yang J."/>
            <person name="Wegrzyn J.L."/>
            <person name="Swenson N.G."/>
        </authorList>
    </citation>
    <scope>NUCLEOTIDE SEQUENCE</scope>
    <source>
        <strain evidence="3">NS2018</strain>
    </source>
</reference>
<dbReference type="PANTHER" id="PTHR33223:SF6">
    <property type="entry name" value="CCHC-TYPE DOMAIN-CONTAINING PROTEIN"/>
    <property type="match status" value="1"/>
</dbReference>
<feature type="compositionally biased region" description="Low complexity" evidence="1">
    <location>
        <begin position="34"/>
        <end position="46"/>
    </location>
</feature>
<protein>
    <recommendedName>
        <fullName evidence="2">Retrotransposon gag domain-containing protein</fullName>
    </recommendedName>
</protein>
<dbReference type="Pfam" id="PF03732">
    <property type="entry name" value="Retrotrans_gag"/>
    <property type="match status" value="1"/>
</dbReference>
<dbReference type="AlphaFoldDB" id="A0AA39REY0"/>
<comment type="caution">
    <text evidence="3">The sequence shown here is derived from an EMBL/GenBank/DDBJ whole genome shotgun (WGS) entry which is preliminary data.</text>
</comment>
<evidence type="ECO:0000256" key="1">
    <source>
        <dbReference type="SAM" id="MobiDB-lite"/>
    </source>
</evidence>
<evidence type="ECO:0000313" key="4">
    <source>
        <dbReference type="Proteomes" id="UP001168877"/>
    </source>
</evidence>
<accession>A0AA39REY0</accession>
<organism evidence="3 4">
    <name type="scientific">Acer saccharum</name>
    <name type="common">Sugar maple</name>
    <dbReference type="NCBI Taxonomy" id="4024"/>
    <lineage>
        <taxon>Eukaryota</taxon>
        <taxon>Viridiplantae</taxon>
        <taxon>Streptophyta</taxon>
        <taxon>Embryophyta</taxon>
        <taxon>Tracheophyta</taxon>
        <taxon>Spermatophyta</taxon>
        <taxon>Magnoliopsida</taxon>
        <taxon>eudicotyledons</taxon>
        <taxon>Gunneridae</taxon>
        <taxon>Pentapetalae</taxon>
        <taxon>rosids</taxon>
        <taxon>malvids</taxon>
        <taxon>Sapindales</taxon>
        <taxon>Sapindaceae</taxon>
        <taxon>Hippocastanoideae</taxon>
        <taxon>Acereae</taxon>
        <taxon>Acer</taxon>
    </lineage>
</organism>
<proteinExistence type="predicted"/>
<sequence length="301" mass="34092">MNQMTEMLAKLNARLDLVVDQAPNEAAEHSSAPTRTQGGRTGGSTSLQHNSSIHSYVPKTIKLDFPRFNSGGDPTSWICRAKQFFQIHETPTVDQVTLASFHLEGDAQLWYQLLKQERITITWEEFKQGLHTRFGPNQFFNFFGELTKLQQTGTVEEYQGKFEKLLARAGHLPQAQQVSCFISGLRDTIRTDIQANRPTDLTSAIGLARLYEARDLAHKPSKVLSTHSEAQNDPATMPIKKLTTEEIDESRRKGLCFKCNEKFGPGHRCKKLFMIQACFNESDADEEMEIMGESPENQWPQ</sequence>
<dbReference type="PANTHER" id="PTHR33223">
    <property type="entry name" value="CCHC-TYPE DOMAIN-CONTAINING PROTEIN"/>
    <property type="match status" value="1"/>
</dbReference>
<dbReference type="EMBL" id="JAUESC010000388">
    <property type="protein sequence ID" value="KAK0571896.1"/>
    <property type="molecule type" value="Genomic_DNA"/>
</dbReference>
<name>A0AA39REY0_ACESA</name>
<feature type="domain" description="Retrotransposon gag" evidence="2">
    <location>
        <begin position="98"/>
        <end position="187"/>
    </location>
</feature>
<reference evidence="3" key="2">
    <citation type="submission" date="2023-06" db="EMBL/GenBank/DDBJ databases">
        <authorList>
            <person name="Swenson N.G."/>
            <person name="Wegrzyn J.L."/>
            <person name="Mcevoy S.L."/>
        </authorList>
    </citation>
    <scope>NUCLEOTIDE SEQUENCE</scope>
    <source>
        <strain evidence="3">NS2018</strain>
        <tissue evidence="3">Leaf</tissue>
    </source>
</reference>
<evidence type="ECO:0000313" key="3">
    <source>
        <dbReference type="EMBL" id="KAK0571896.1"/>
    </source>
</evidence>